<keyword evidence="4 6" id="KW-1133">Transmembrane helix</keyword>
<dbReference type="OrthoDB" id="259025at2"/>
<evidence type="ECO:0000256" key="3">
    <source>
        <dbReference type="ARBA" id="ARBA00022692"/>
    </source>
</evidence>
<accession>A0A7C9GXP3</accession>
<feature type="transmembrane region" description="Helical" evidence="6">
    <location>
        <begin position="105"/>
        <end position="124"/>
    </location>
</feature>
<dbReference type="Pfam" id="PF09678">
    <property type="entry name" value="Caa3_CtaG"/>
    <property type="match status" value="1"/>
</dbReference>
<dbReference type="GO" id="GO:0005886">
    <property type="term" value="C:plasma membrane"/>
    <property type="evidence" value="ECO:0007669"/>
    <property type="project" value="UniProtKB-SubCell"/>
</dbReference>
<organism evidence="7 8">
    <name type="scientific">Sandarakinorhabdus fusca</name>
    <dbReference type="NCBI Taxonomy" id="1439888"/>
    <lineage>
        <taxon>Bacteria</taxon>
        <taxon>Pseudomonadati</taxon>
        <taxon>Pseudomonadota</taxon>
        <taxon>Alphaproteobacteria</taxon>
        <taxon>Sphingomonadales</taxon>
        <taxon>Sphingosinicellaceae</taxon>
        <taxon>Sandarakinorhabdus</taxon>
    </lineage>
</organism>
<feature type="transmembrane region" description="Helical" evidence="6">
    <location>
        <begin position="75"/>
        <end position="93"/>
    </location>
</feature>
<protein>
    <submittedName>
        <fullName evidence="7">Cytochrome c oxidase assembly protein</fullName>
    </submittedName>
</protein>
<keyword evidence="3 6" id="KW-0812">Transmembrane</keyword>
<dbReference type="EMBL" id="WIOL01000003">
    <property type="protein sequence ID" value="MQT17474.1"/>
    <property type="molecule type" value="Genomic_DNA"/>
</dbReference>
<feature type="transmembrane region" description="Helical" evidence="6">
    <location>
        <begin position="47"/>
        <end position="69"/>
    </location>
</feature>
<proteinExistence type="predicted"/>
<feature type="transmembrane region" description="Helical" evidence="6">
    <location>
        <begin position="130"/>
        <end position="150"/>
    </location>
</feature>
<evidence type="ECO:0000313" key="7">
    <source>
        <dbReference type="EMBL" id="MQT17474.1"/>
    </source>
</evidence>
<feature type="transmembrane region" description="Helical" evidence="6">
    <location>
        <begin position="20"/>
        <end position="40"/>
    </location>
</feature>
<name>A0A7C9GXP3_9SPHN</name>
<comment type="subcellular location">
    <subcellularLocation>
        <location evidence="1">Cell membrane</location>
        <topology evidence="1">Multi-pass membrane protein</topology>
    </subcellularLocation>
</comment>
<keyword evidence="5 6" id="KW-0472">Membrane</keyword>
<keyword evidence="8" id="KW-1185">Reference proteome</keyword>
<gene>
    <name evidence="7" type="ORF">F3168_09395</name>
</gene>
<dbReference type="InterPro" id="IPR019108">
    <property type="entry name" value="Caa3_assmbl_CtaG-rel"/>
</dbReference>
<dbReference type="Proteomes" id="UP000481327">
    <property type="component" value="Unassembled WGS sequence"/>
</dbReference>
<feature type="transmembrane region" description="Helical" evidence="6">
    <location>
        <begin position="204"/>
        <end position="225"/>
    </location>
</feature>
<evidence type="ECO:0000256" key="2">
    <source>
        <dbReference type="ARBA" id="ARBA00022475"/>
    </source>
</evidence>
<dbReference type="RefSeq" id="WP_152577935.1">
    <property type="nucleotide sequence ID" value="NZ_JAATJI010000002.1"/>
</dbReference>
<evidence type="ECO:0000256" key="4">
    <source>
        <dbReference type="ARBA" id="ARBA00022989"/>
    </source>
</evidence>
<feature type="transmembrane region" description="Helical" evidence="6">
    <location>
        <begin position="157"/>
        <end position="184"/>
    </location>
</feature>
<reference evidence="7 8" key="1">
    <citation type="submission" date="2019-09" db="EMBL/GenBank/DDBJ databases">
        <title>Polymorphobacter sp. isolated from a lake in China.</title>
        <authorList>
            <person name="Liu Z."/>
        </authorList>
    </citation>
    <scope>NUCLEOTIDE SEQUENCE [LARGE SCALE GENOMIC DNA]</scope>
    <source>
        <strain evidence="7 8">D40P</strain>
    </source>
</reference>
<evidence type="ECO:0000256" key="5">
    <source>
        <dbReference type="ARBA" id="ARBA00023136"/>
    </source>
</evidence>
<keyword evidence="2" id="KW-1003">Cell membrane</keyword>
<evidence type="ECO:0000256" key="6">
    <source>
        <dbReference type="SAM" id="Phobius"/>
    </source>
</evidence>
<sequence length="234" mass="24465">MMTAYCGPPPTPLDWLAQWNFDPLVIGGLALLLVGGYRLAAATHRTMVVAAVAVLALLFVSPLCGLTTALFSARALHHLLLVTVAAPLLALAFPHGRRAATGGPFLLATAVFWAWHIPVLYGAALADTGLYWLMQASLLATAVVFWRAVFSPGETAGALIAVIGATAQMGLLGALLAFAPLPLYAPHLASTLPWGLGPLADQQLAGMIMWVPGMLPYGIAAAVLARRGWRLAAT</sequence>
<evidence type="ECO:0000256" key="1">
    <source>
        <dbReference type="ARBA" id="ARBA00004651"/>
    </source>
</evidence>
<evidence type="ECO:0000313" key="8">
    <source>
        <dbReference type="Proteomes" id="UP000481327"/>
    </source>
</evidence>
<comment type="caution">
    <text evidence="7">The sequence shown here is derived from an EMBL/GenBank/DDBJ whole genome shotgun (WGS) entry which is preliminary data.</text>
</comment>
<dbReference type="AlphaFoldDB" id="A0A7C9GXP3"/>